<dbReference type="AlphaFoldDB" id="A0A1I4FU30"/>
<proteinExistence type="predicted"/>
<organism evidence="2 3">
    <name type="scientific">Neomesorhizobium albiziae</name>
    <dbReference type="NCBI Taxonomy" id="335020"/>
    <lineage>
        <taxon>Bacteria</taxon>
        <taxon>Pseudomonadati</taxon>
        <taxon>Pseudomonadota</taxon>
        <taxon>Alphaproteobacteria</taxon>
        <taxon>Hyphomicrobiales</taxon>
        <taxon>Phyllobacteriaceae</taxon>
        <taxon>Neomesorhizobium</taxon>
    </lineage>
</organism>
<evidence type="ECO:0000256" key="1">
    <source>
        <dbReference type="SAM" id="MobiDB-lite"/>
    </source>
</evidence>
<evidence type="ECO:0000313" key="3">
    <source>
        <dbReference type="Proteomes" id="UP000323300"/>
    </source>
</evidence>
<feature type="region of interest" description="Disordered" evidence="1">
    <location>
        <begin position="42"/>
        <end position="82"/>
    </location>
</feature>
<feature type="compositionally biased region" description="Basic and acidic residues" evidence="1">
    <location>
        <begin position="45"/>
        <end position="62"/>
    </location>
</feature>
<sequence>MRQLGVRQDADLHDIASIHTREAVKWLTVHAFEDVLSSGQVSFPNRERSMPARRREPPRRMEPAMSYLEHNARRSTAYRPWT</sequence>
<keyword evidence="3" id="KW-1185">Reference proteome</keyword>
<dbReference type="EMBL" id="FOSL01000060">
    <property type="protein sequence ID" value="SFL21358.1"/>
    <property type="molecule type" value="Genomic_DNA"/>
</dbReference>
<name>A0A1I4FU30_9HYPH</name>
<gene>
    <name evidence="2" type="ORF">SAMN04488498_1608</name>
</gene>
<evidence type="ECO:0000313" key="2">
    <source>
        <dbReference type="EMBL" id="SFL21358.1"/>
    </source>
</evidence>
<reference evidence="2 3" key="1">
    <citation type="submission" date="2016-10" db="EMBL/GenBank/DDBJ databases">
        <authorList>
            <person name="Varghese N."/>
            <person name="Submissions S."/>
        </authorList>
    </citation>
    <scope>NUCLEOTIDE SEQUENCE [LARGE SCALE GENOMIC DNA]</scope>
    <source>
        <strain evidence="2 3">DSM 21822</strain>
    </source>
</reference>
<protein>
    <submittedName>
        <fullName evidence="2">Uncharacterized protein</fullName>
    </submittedName>
</protein>
<dbReference type="Proteomes" id="UP000323300">
    <property type="component" value="Unassembled WGS sequence"/>
</dbReference>
<accession>A0A1I4FU30</accession>